<gene>
    <name evidence="1" type="ORF">VNO77_32862</name>
</gene>
<proteinExistence type="predicted"/>
<sequence length="120" mass="13669">MFIPTIMKIPYSSRNNLEEAFLSFPSNMSFLLKTMINVPSLRQLCSLKLLLAEYDAKFAQLLSLDYVQTSVSSTIYSDTFPCVDVYKIAMETGKQVFQLGRNCYFRAIDSQLLSLIKTAK</sequence>
<dbReference type="AlphaFoldDB" id="A0AAN9PXU9"/>
<dbReference type="Proteomes" id="UP001367508">
    <property type="component" value="Unassembled WGS sequence"/>
</dbReference>
<reference evidence="1 2" key="1">
    <citation type="submission" date="2024-01" db="EMBL/GenBank/DDBJ databases">
        <title>The genomes of 5 underutilized Papilionoideae crops provide insights into root nodulation and disease resistanc.</title>
        <authorList>
            <person name="Jiang F."/>
        </authorList>
    </citation>
    <scope>NUCLEOTIDE SEQUENCE [LARGE SCALE GENOMIC DNA]</scope>
    <source>
        <strain evidence="1">LVBAO_FW01</strain>
        <tissue evidence="1">Leaves</tissue>
    </source>
</reference>
<evidence type="ECO:0000313" key="1">
    <source>
        <dbReference type="EMBL" id="KAK7314342.1"/>
    </source>
</evidence>
<organism evidence="1 2">
    <name type="scientific">Canavalia gladiata</name>
    <name type="common">Sword bean</name>
    <name type="synonym">Dolichos gladiatus</name>
    <dbReference type="NCBI Taxonomy" id="3824"/>
    <lineage>
        <taxon>Eukaryota</taxon>
        <taxon>Viridiplantae</taxon>
        <taxon>Streptophyta</taxon>
        <taxon>Embryophyta</taxon>
        <taxon>Tracheophyta</taxon>
        <taxon>Spermatophyta</taxon>
        <taxon>Magnoliopsida</taxon>
        <taxon>eudicotyledons</taxon>
        <taxon>Gunneridae</taxon>
        <taxon>Pentapetalae</taxon>
        <taxon>rosids</taxon>
        <taxon>fabids</taxon>
        <taxon>Fabales</taxon>
        <taxon>Fabaceae</taxon>
        <taxon>Papilionoideae</taxon>
        <taxon>50 kb inversion clade</taxon>
        <taxon>NPAAA clade</taxon>
        <taxon>indigoferoid/millettioid clade</taxon>
        <taxon>Phaseoleae</taxon>
        <taxon>Canavalia</taxon>
    </lineage>
</organism>
<comment type="caution">
    <text evidence="1">The sequence shown here is derived from an EMBL/GenBank/DDBJ whole genome shotgun (WGS) entry which is preliminary data.</text>
</comment>
<keyword evidence="2" id="KW-1185">Reference proteome</keyword>
<accession>A0AAN9PXU9</accession>
<evidence type="ECO:0000313" key="2">
    <source>
        <dbReference type="Proteomes" id="UP001367508"/>
    </source>
</evidence>
<dbReference type="EMBL" id="JAYMYQ010000008">
    <property type="protein sequence ID" value="KAK7314342.1"/>
    <property type="molecule type" value="Genomic_DNA"/>
</dbReference>
<protein>
    <submittedName>
        <fullName evidence="1">Uncharacterized protein</fullName>
    </submittedName>
</protein>
<name>A0AAN9PXU9_CANGL</name>